<dbReference type="InterPro" id="IPR017562">
    <property type="entry name" value="Cyt_c_biogenesis_CcsA"/>
</dbReference>
<dbReference type="GO" id="GO:0017004">
    <property type="term" value="P:cytochrome complex assembly"/>
    <property type="evidence" value="ECO:0007669"/>
    <property type="project" value="UniProtKB-KW"/>
</dbReference>
<gene>
    <name evidence="8" type="ORF">DAMNIGENAA_34820</name>
</gene>
<feature type="transmembrane region" description="Helical" evidence="6">
    <location>
        <begin position="67"/>
        <end position="83"/>
    </location>
</feature>
<dbReference type="RefSeq" id="WP_281796210.1">
    <property type="nucleotide sequence ID" value="NZ_BSDR01000001.1"/>
</dbReference>
<evidence type="ECO:0000256" key="2">
    <source>
        <dbReference type="ARBA" id="ARBA00022692"/>
    </source>
</evidence>
<dbReference type="EMBL" id="BSDR01000001">
    <property type="protein sequence ID" value="GLI36049.1"/>
    <property type="molecule type" value="Genomic_DNA"/>
</dbReference>
<feature type="transmembrane region" description="Helical" evidence="6">
    <location>
        <begin position="178"/>
        <end position="198"/>
    </location>
</feature>
<comment type="caution">
    <text evidence="8">The sequence shown here is derived from an EMBL/GenBank/DDBJ whole genome shotgun (WGS) entry which is preliminary data.</text>
</comment>
<dbReference type="PANTHER" id="PTHR30071">
    <property type="entry name" value="HEME EXPORTER PROTEIN C"/>
    <property type="match status" value="1"/>
</dbReference>
<name>A0A9W6FW63_9BACT</name>
<feature type="transmembrane region" description="Helical" evidence="6">
    <location>
        <begin position="95"/>
        <end position="115"/>
    </location>
</feature>
<dbReference type="GO" id="GO:0020037">
    <property type="term" value="F:heme binding"/>
    <property type="evidence" value="ECO:0007669"/>
    <property type="project" value="InterPro"/>
</dbReference>
<dbReference type="Pfam" id="PF01578">
    <property type="entry name" value="Cytochrom_C_asm"/>
    <property type="match status" value="1"/>
</dbReference>
<evidence type="ECO:0000256" key="5">
    <source>
        <dbReference type="ARBA" id="ARBA00023136"/>
    </source>
</evidence>
<feature type="transmembrane region" description="Helical" evidence="6">
    <location>
        <begin position="244"/>
        <end position="266"/>
    </location>
</feature>
<keyword evidence="9" id="KW-1185">Reference proteome</keyword>
<dbReference type="Proteomes" id="UP001144372">
    <property type="component" value="Unassembled WGS sequence"/>
</dbReference>
<evidence type="ECO:0000256" key="6">
    <source>
        <dbReference type="SAM" id="Phobius"/>
    </source>
</evidence>
<feature type="transmembrane region" description="Helical" evidence="6">
    <location>
        <begin position="6"/>
        <end position="25"/>
    </location>
</feature>
<evidence type="ECO:0000313" key="9">
    <source>
        <dbReference type="Proteomes" id="UP001144372"/>
    </source>
</evidence>
<sequence>MESVFLIIATLSYCIGTIGYLIYLLRDWNPIHRASWGILLVGALFHATAILVRSIEIRQLAVTSSQEALSFFAWMLVVTYLVVQTRLQLRILGSFVAPLAVLFMFISSILPAHIIPRGGIFQSGWVIFHVTTLFFANALFALAFSAGIMYLLQERQIKRKSFGFLYGRLPSLERLDKINYYCLIVGFPLMTAGLITGFAYASVDSVWRSPWNWDPKEIFALITWVIYAISLHERLTVGWRGRKAAWMAIFGFLAVLITFLGVNLFMKGHHTTFIR</sequence>
<evidence type="ECO:0000256" key="4">
    <source>
        <dbReference type="ARBA" id="ARBA00022989"/>
    </source>
</evidence>
<dbReference type="PANTHER" id="PTHR30071:SF1">
    <property type="entry name" value="CYTOCHROME B_B6 PROTEIN-RELATED"/>
    <property type="match status" value="1"/>
</dbReference>
<dbReference type="NCBIfam" id="TIGR03144">
    <property type="entry name" value="cytochr_II_ccsB"/>
    <property type="match status" value="1"/>
</dbReference>
<dbReference type="GO" id="GO:0005886">
    <property type="term" value="C:plasma membrane"/>
    <property type="evidence" value="ECO:0007669"/>
    <property type="project" value="TreeGrafter"/>
</dbReference>
<organism evidence="8 9">
    <name type="scientific">Desulforhabdus amnigena</name>
    <dbReference type="NCBI Taxonomy" id="40218"/>
    <lineage>
        <taxon>Bacteria</taxon>
        <taxon>Pseudomonadati</taxon>
        <taxon>Thermodesulfobacteriota</taxon>
        <taxon>Syntrophobacteria</taxon>
        <taxon>Syntrophobacterales</taxon>
        <taxon>Syntrophobacteraceae</taxon>
        <taxon>Desulforhabdus</taxon>
    </lineage>
</organism>
<proteinExistence type="predicted"/>
<evidence type="ECO:0000259" key="7">
    <source>
        <dbReference type="Pfam" id="PF01578"/>
    </source>
</evidence>
<keyword evidence="5 6" id="KW-0472">Membrane</keyword>
<evidence type="ECO:0000256" key="1">
    <source>
        <dbReference type="ARBA" id="ARBA00004141"/>
    </source>
</evidence>
<accession>A0A9W6FW63</accession>
<keyword evidence="2 6" id="KW-0812">Transmembrane</keyword>
<feature type="transmembrane region" description="Helical" evidence="6">
    <location>
        <begin position="218"/>
        <end position="237"/>
    </location>
</feature>
<dbReference type="InterPro" id="IPR045062">
    <property type="entry name" value="Cyt_c_biogenesis_CcsA/CcmC"/>
</dbReference>
<keyword evidence="3" id="KW-0201">Cytochrome c-type biogenesis</keyword>
<feature type="domain" description="Cytochrome c assembly protein" evidence="7">
    <location>
        <begin position="67"/>
        <end position="270"/>
    </location>
</feature>
<feature type="transmembrane region" description="Helical" evidence="6">
    <location>
        <begin position="127"/>
        <end position="152"/>
    </location>
</feature>
<feature type="transmembrane region" description="Helical" evidence="6">
    <location>
        <begin position="37"/>
        <end position="55"/>
    </location>
</feature>
<comment type="subcellular location">
    <subcellularLocation>
        <location evidence="1">Membrane</location>
        <topology evidence="1">Multi-pass membrane protein</topology>
    </subcellularLocation>
</comment>
<evidence type="ECO:0000256" key="3">
    <source>
        <dbReference type="ARBA" id="ARBA00022748"/>
    </source>
</evidence>
<dbReference type="AlphaFoldDB" id="A0A9W6FW63"/>
<reference evidence="8" key="1">
    <citation type="submission" date="2022-12" db="EMBL/GenBank/DDBJ databases">
        <title>Reference genome sequencing for broad-spectrum identification of bacterial and archaeal isolates by mass spectrometry.</title>
        <authorList>
            <person name="Sekiguchi Y."/>
            <person name="Tourlousse D.M."/>
        </authorList>
    </citation>
    <scope>NUCLEOTIDE SEQUENCE</scope>
    <source>
        <strain evidence="8">ASRB1</strain>
    </source>
</reference>
<protein>
    <submittedName>
        <fullName evidence="8">C-type cytochrome biogenesis protein CcsB</fullName>
    </submittedName>
</protein>
<dbReference type="InterPro" id="IPR002541">
    <property type="entry name" value="Cyt_c_assembly"/>
</dbReference>
<keyword evidence="4 6" id="KW-1133">Transmembrane helix</keyword>
<evidence type="ECO:0000313" key="8">
    <source>
        <dbReference type="EMBL" id="GLI36049.1"/>
    </source>
</evidence>